<dbReference type="EMBL" id="JBITLV010000003">
    <property type="protein sequence ID" value="MFI7587405.1"/>
    <property type="molecule type" value="Genomic_DNA"/>
</dbReference>
<comment type="similarity">
    <text evidence="1">Belongs to the universal stress protein A family.</text>
</comment>
<feature type="domain" description="UspA" evidence="2">
    <location>
        <begin position="158"/>
        <end position="302"/>
    </location>
</feature>
<name>A0ABW8AM07_9ACTN</name>
<dbReference type="PRINTS" id="PR01438">
    <property type="entry name" value="UNVRSLSTRESS"/>
</dbReference>
<evidence type="ECO:0000313" key="3">
    <source>
        <dbReference type="EMBL" id="MFI7587405.1"/>
    </source>
</evidence>
<dbReference type="SUPFAM" id="SSF52402">
    <property type="entry name" value="Adenine nucleotide alpha hydrolases-like"/>
    <property type="match status" value="2"/>
</dbReference>
<dbReference type="InterPro" id="IPR014729">
    <property type="entry name" value="Rossmann-like_a/b/a_fold"/>
</dbReference>
<feature type="domain" description="UspA" evidence="2">
    <location>
        <begin position="11"/>
        <end position="147"/>
    </location>
</feature>
<gene>
    <name evidence="3" type="ORF">ACIB24_10055</name>
</gene>
<dbReference type="InterPro" id="IPR006016">
    <property type="entry name" value="UspA"/>
</dbReference>
<dbReference type="Gene3D" id="3.40.50.620">
    <property type="entry name" value="HUPs"/>
    <property type="match status" value="2"/>
</dbReference>
<evidence type="ECO:0000259" key="2">
    <source>
        <dbReference type="Pfam" id="PF00582"/>
    </source>
</evidence>
<reference evidence="3 4" key="1">
    <citation type="submission" date="2024-10" db="EMBL/GenBank/DDBJ databases">
        <title>The Natural Products Discovery Center: Release of the First 8490 Sequenced Strains for Exploring Actinobacteria Biosynthetic Diversity.</title>
        <authorList>
            <person name="Kalkreuter E."/>
            <person name="Kautsar S.A."/>
            <person name="Yang D."/>
            <person name="Bader C.D."/>
            <person name="Teijaro C.N."/>
            <person name="Fluegel L."/>
            <person name="Davis C.M."/>
            <person name="Simpson J.R."/>
            <person name="Lauterbach L."/>
            <person name="Steele A.D."/>
            <person name="Gui C."/>
            <person name="Meng S."/>
            <person name="Li G."/>
            <person name="Viehrig K."/>
            <person name="Ye F."/>
            <person name="Su P."/>
            <person name="Kiefer A.F."/>
            <person name="Nichols A."/>
            <person name="Cepeda A.J."/>
            <person name="Yan W."/>
            <person name="Fan B."/>
            <person name="Jiang Y."/>
            <person name="Adhikari A."/>
            <person name="Zheng C.-J."/>
            <person name="Schuster L."/>
            <person name="Cowan T.M."/>
            <person name="Smanski M.J."/>
            <person name="Chevrette M.G."/>
            <person name="De Carvalho L.P.S."/>
            <person name="Shen B."/>
        </authorList>
    </citation>
    <scope>NUCLEOTIDE SEQUENCE [LARGE SCALE GENOMIC DNA]</scope>
    <source>
        <strain evidence="3 4">NPDC049639</strain>
    </source>
</reference>
<evidence type="ECO:0000256" key="1">
    <source>
        <dbReference type="ARBA" id="ARBA00008791"/>
    </source>
</evidence>
<dbReference type="PANTHER" id="PTHR46553:SF3">
    <property type="entry name" value="ADENINE NUCLEOTIDE ALPHA HYDROLASES-LIKE SUPERFAMILY PROTEIN"/>
    <property type="match status" value="1"/>
</dbReference>
<protein>
    <submittedName>
        <fullName evidence="3">Universal stress protein</fullName>
    </submittedName>
</protein>
<sequence length="302" mass="31251">MTENSNAADTRPVVVGYDGSASAGRAVAWAAGEARQRGVRLDVVHAAQYAFVAGPLGTGPYPDAVFEKERQALLDAARELALETAPGLEVATHDVIAGPVTTLTERSKQAQLLVLGTRGPNELEALVLASTAYAVAAHAACPVVVVRGEHDRPLGPDRPVLVGVDGSEASMRAVRFAADVAARAGARLAVVAVYPEFFAPGWSDVAPHRDHLDDWSSDEAIRAEAQSVIVAAAQAARERHPDLAVDAETTHGRPALGLARAAHAAALLVVGSRGRGAFTGLVLGSVSHGLLHIAPCPVAVVR</sequence>
<organism evidence="3 4">
    <name type="scientific">Spongisporangium articulatum</name>
    <dbReference type="NCBI Taxonomy" id="3362603"/>
    <lineage>
        <taxon>Bacteria</taxon>
        <taxon>Bacillati</taxon>
        <taxon>Actinomycetota</taxon>
        <taxon>Actinomycetes</taxon>
        <taxon>Kineosporiales</taxon>
        <taxon>Kineosporiaceae</taxon>
        <taxon>Spongisporangium</taxon>
    </lineage>
</organism>
<dbReference type="PANTHER" id="PTHR46553">
    <property type="entry name" value="ADENINE NUCLEOTIDE ALPHA HYDROLASES-LIKE SUPERFAMILY PROTEIN"/>
    <property type="match status" value="1"/>
</dbReference>
<dbReference type="Pfam" id="PF00582">
    <property type="entry name" value="Usp"/>
    <property type="match status" value="2"/>
</dbReference>
<dbReference type="RefSeq" id="WP_398279034.1">
    <property type="nucleotide sequence ID" value="NZ_JBITLV010000003.1"/>
</dbReference>
<accession>A0ABW8AM07</accession>
<keyword evidence="4" id="KW-1185">Reference proteome</keyword>
<proteinExistence type="inferred from homology"/>
<dbReference type="InterPro" id="IPR006015">
    <property type="entry name" value="Universal_stress_UspA"/>
</dbReference>
<dbReference type="Proteomes" id="UP001612915">
    <property type="component" value="Unassembled WGS sequence"/>
</dbReference>
<comment type="caution">
    <text evidence="3">The sequence shown here is derived from an EMBL/GenBank/DDBJ whole genome shotgun (WGS) entry which is preliminary data.</text>
</comment>
<evidence type="ECO:0000313" key="4">
    <source>
        <dbReference type="Proteomes" id="UP001612915"/>
    </source>
</evidence>